<dbReference type="SUPFAM" id="SSF103515">
    <property type="entry name" value="Autotransporter"/>
    <property type="match status" value="1"/>
</dbReference>
<feature type="domain" description="Autotransporter" evidence="2">
    <location>
        <begin position="764"/>
        <end position="1039"/>
    </location>
</feature>
<proteinExistence type="predicted"/>
<organism evidence="3 4">
    <name type="scientific">Desulfotalea psychrophila (strain LSv54 / DSM 12343)</name>
    <dbReference type="NCBI Taxonomy" id="177439"/>
    <lineage>
        <taxon>Bacteria</taxon>
        <taxon>Pseudomonadati</taxon>
        <taxon>Thermodesulfobacteriota</taxon>
        <taxon>Desulfobulbia</taxon>
        <taxon>Desulfobulbales</taxon>
        <taxon>Desulfocapsaceae</taxon>
        <taxon>Desulfotalea</taxon>
    </lineage>
</organism>
<keyword evidence="1" id="KW-0732">Signal</keyword>
<evidence type="ECO:0000313" key="3">
    <source>
        <dbReference type="EMBL" id="CAG37198.1"/>
    </source>
</evidence>
<dbReference type="RefSeq" id="WP_011189710.1">
    <property type="nucleotide sequence ID" value="NC_006138.1"/>
</dbReference>
<evidence type="ECO:0000256" key="1">
    <source>
        <dbReference type="SAM" id="SignalP"/>
    </source>
</evidence>
<dbReference type="STRING" id="177439.DP2469"/>
<dbReference type="EMBL" id="CR522870">
    <property type="protein sequence ID" value="CAG37198.1"/>
    <property type="molecule type" value="Genomic_DNA"/>
</dbReference>
<dbReference type="AlphaFoldDB" id="Q6AKC7"/>
<dbReference type="Proteomes" id="UP000000602">
    <property type="component" value="Chromosome"/>
</dbReference>
<dbReference type="eggNOG" id="COG3468">
    <property type="taxonomic scope" value="Bacteria"/>
</dbReference>
<protein>
    <recommendedName>
        <fullName evidence="2">Autotransporter domain-containing protein</fullName>
    </recommendedName>
</protein>
<dbReference type="InterPro" id="IPR036709">
    <property type="entry name" value="Autotransporte_beta_dom_sf"/>
</dbReference>
<dbReference type="PROSITE" id="PS51208">
    <property type="entry name" value="AUTOTRANSPORTER"/>
    <property type="match status" value="1"/>
</dbReference>
<sequence length="1039" mass="108598">MKDVERRGRRKVYATKSALAGLLALSMGATNAWAGVTIGEGGAGRWDEPFYYALATAPATTRTAITHGKPGAPNIKKMAGSEPFLTGIRVESGSLDNEGEIRLYFRNEKGSISLIGIIGDTSRNGADVELGAEGGTATSATVKAKSFAYTYACGIQGEVGDNEGKINITAQSGTAEANAAKAKTSAYAHAHAHAYGIRGRVGDNIGHIELKALGGKATAKTTGTAYANASAYAYGIVSNVTNNSGEMELRAQGGTTNATALAKASAYAHARAHGIMHGVGSNEGKMTITAQGGEAEATAAETNGRVGATAGAIGISGTVGNNEGKMTIRATGGKTNGHGYSSSYAYAAGINGKVGDNIGHMEIRAEGGTATAKATGTADALAYALSSAHGIKGNVANNNGEMEIRAEGGKATAKTTANATTLALANTNATAYGIEGQVGSNKGKMTIIAQSGKAEATAAKAEAYAYAHACGIKGGVGSSSGNITVRATGGSAIATSTATAIANAKAYGMQSSVADLVNTGAIEVVARAGRYSTDGGTTYHSDSATAYGVYFNGLEESSLDSRALISVSALPAQDEAGKAIALGTDKTLQAHQVYSGGDLTIKGYAMKFNNQEQVTADYKGTIGVADGKRVTFAPDAQVYAFIDNDFGTVPNYSIPMLVEGETRNYNQFSVAQLVVSSPDYSISLLDGNGGTLQQLAIAYVPKVSTPLVTAQVNQKMLTSGTTIVEKSSLSPMLAMMERSNPRASAYDGVLLASTSPILTVPDMEILPQKRGWAFAMPYYSNVSNNASPMGYDADIYGATAGYNHWIDSDLILGFHAGYGSGDINYTGKGYEQKKENLKAGSLGVQSLYRFADDWLLQSIASFYYSSNDYSDNNPLNREQGDYHGYGVNAKLDLDYVFSFINNRLIPSVGLRYLWQHVDSYTAYNLDNADVNYGDMDENQLYASLGLDWYGDYQTESNWQIVPSLGLGIEQALTDNEFGNSMGVGSVIIPVTNSMDKTSVSARASIEFVKDSYALSAGYAGAYSSDTKNSSFYLQMKYFF</sequence>
<gene>
    <name evidence="3" type="ordered locus">DP2469</name>
</gene>
<dbReference type="OrthoDB" id="5431911at2"/>
<dbReference type="Pfam" id="PF03797">
    <property type="entry name" value="Autotransporter"/>
    <property type="match status" value="1"/>
</dbReference>
<accession>Q6AKC7</accession>
<dbReference type="HOGENOM" id="CLU_292829_0_0_7"/>
<feature type="chain" id="PRO_5004271531" description="Autotransporter domain-containing protein" evidence="1">
    <location>
        <begin position="35"/>
        <end position="1039"/>
    </location>
</feature>
<feature type="signal peptide" evidence="1">
    <location>
        <begin position="1"/>
        <end position="34"/>
    </location>
</feature>
<dbReference type="KEGG" id="dps:DP2469"/>
<reference evidence="4" key="1">
    <citation type="journal article" date="2004" name="Environ. Microbiol.">
        <title>The genome of Desulfotalea psychrophila, a sulfate-reducing bacterium from permanently cold Arctic sediments.</title>
        <authorList>
            <person name="Rabus R."/>
            <person name="Ruepp A."/>
            <person name="Frickey T."/>
            <person name="Rattei T."/>
            <person name="Fartmann B."/>
            <person name="Stark M."/>
            <person name="Bauer M."/>
            <person name="Zibat A."/>
            <person name="Lombardot T."/>
            <person name="Becker I."/>
            <person name="Amann J."/>
            <person name="Gellner K."/>
            <person name="Teeling H."/>
            <person name="Leuschner W.D."/>
            <person name="Gloeckner F.-O."/>
            <person name="Lupas A.N."/>
            <person name="Amann R."/>
            <person name="Klenk H.-P."/>
        </authorList>
    </citation>
    <scope>NUCLEOTIDE SEQUENCE [LARGE SCALE GENOMIC DNA]</scope>
    <source>
        <strain evidence="4">DSM 12343 / LSv54</strain>
    </source>
</reference>
<dbReference type="SMART" id="SM00869">
    <property type="entry name" value="Autotransporter"/>
    <property type="match status" value="1"/>
</dbReference>
<evidence type="ECO:0000259" key="2">
    <source>
        <dbReference type="PROSITE" id="PS51208"/>
    </source>
</evidence>
<dbReference type="InterPro" id="IPR005546">
    <property type="entry name" value="Autotransporte_beta"/>
</dbReference>
<keyword evidence="4" id="KW-1185">Reference proteome</keyword>
<dbReference type="Gene3D" id="2.40.128.130">
    <property type="entry name" value="Autotransporter beta-domain"/>
    <property type="match status" value="1"/>
</dbReference>
<evidence type="ECO:0000313" key="4">
    <source>
        <dbReference type="Proteomes" id="UP000000602"/>
    </source>
</evidence>
<name>Q6AKC7_DESPS</name>